<evidence type="ECO:0000313" key="2">
    <source>
        <dbReference type="Proteomes" id="UP001175271"/>
    </source>
</evidence>
<protein>
    <submittedName>
        <fullName evidence="1">Uncharacterized protein</fullName>
    </submittedName>
</protein>
<evidence type="ECO:0000313" key="1">
    <source>
        <dbReference type="EMBL" id="KAK0424382.1"/>
    </source>
</evidence>
<accession>A0AA39M810</accession>
<dbReference type="Proteomes" id="UP001175271">
    <property type="component" value="Unassembled WGS sequence"/>
</dbReference>
<comment type="caution">
    <text evidence="1">The sequence shown here is derived from an EMBL/GenBank/DDBJ whole genome shotgun (WGS) entry which is preliminary data.</text>
</comment>
<gene>
    <name evidence="1" type="ORF">QR680_008648</name>
</gene>
<sequence>MYIRGNNTLVFPAHDVDSFELLLQFKDAAVLYNESTQPPSFAELQPLFYLAGKNEAPYFCKIYNRTQYRGKGVKEKLLLVRMQLFPTECLHDKKSYKKRKQWKEIQDVSTTTIVTIVPSGNDGAEISPAGDERRTEEVSTSCSATERGPANVSNISFSVPPGYEQDTEPPTSSIRANMIDRILRHMDMPSYATTQQPLADVPLVPSGDAYLSQNVADTIDPSRTEEHLIIQNIHMLLLNCRQINTFKHVRLNVYGGRLHDKKKSASKKR</sequence>
<keyword evidence="2" id="KW-1185">Reference proteome</keyword>
<name>A0AA39M810_9BILA</name>
<reference evidence="1" key="1">
    <citation type="submission" date="2023-06" db="EMBL/GenBank/DDBJ databases">
        <title>Genomic analysis of the entomopathogenic nematode Steinernema hermaphroditum.</title>
        <authorList>
            <person name="Schwarz E.M."/>
            <person name="Heppert J.K."/>
            <person name="Baniya A."/>
            <person name="Schwartz H.T."/>
            <person name="Tan C.-H."/>
            <person name="Antoshechkin I."/>
            <person name="Sternberg P.W."/>
            <person name="Goodrich-Blair H."/>
            <person name="Dillman A.R."/>
        </authorList>
    </citation>
    <scope>NUCLEOTIDE SEQUENCE</scope>
    <source>
        <strain evidence="1">PS9179</strain>
        <tissue evidence="1">Whole animal</tissue>
    </source>
</reference>
<dbReference type="EMBL" id="JAUCMV010000001">
    <property type="protein sequence ID" value="KAK0424382.1"/>
    <property type="molecule type" value="Genomic_DNA"/>
</dbReference>
<proteinExistence type="predicted"/>
<dbReference type="AlphaFoldDB" id="A0AA39M810"/>
<organism evidence="1 2">
    <name type="scientific">Steinernema hermaphroditum</name>
    <dbReference type="NCBI Taxonomy" id="289476"/>
    <lineage>
        <taxon>Eukaryota</taxon>
        <taxon>Metazoa</taxon>
        <taxon>Ecdysozoa</taxon>
        <taxon>Nematoda</taxon>
        <taxon>Chromadorea</taxon>
        <taxon>Rhabditida</taxon>
        <taxon>Tylenchina</taxon>
        <taxon>Panagrolaimomorpha</taxon>
        <taxon>Strongyloidoidea</taxon>
        <taxon>Steinernematidae</taxon>
        <taxon>Steinernema</taxon>
    </lineage>
</organism>